<reference evidence="2 3" key="1">
    <citation type="submission" date="2019-06" db="EMBL/GenBank/DDBJ databases">
        <title>Saccharibacillus brassicae sp. nov., an endophytic bacterium isolated from Chinese cabbage seeds (Brassica pekinensis).</title>
        <authorList>
            <person name="Jiang L."/>
            <person name="Lee J."/>
            <person name="Kim S.W."/>
        </authorList>
    </citation>
    <scope>NUCLEOTIDE SEQUENCE [LARGE SCALE GENOMIC DNA]</scope>
    <source>
        <strain evidence="3">KCTC 43072 / ATSA2</strain>
    </source>
</reference>
<dbReference type="RefSeq" id="WP_141448108.1">
    <property type="nucleotide sequence ID" value="NZ_CP041217.1"/>
</dbReference>
<keyword evidence="1" id="KW-1133">Transmembrane helix</keyword>
<keyword evidence="1" id="KW-0812">Transmembrane</keyword>
<dbReference type="Proteomes" id="UP000316968">
    <property type="component" value="Chromosome"/>
</dbReference>
<evidence type="ECO:0000313" key="2">
    <source>
        <dbReference type="EMBL" id="QDH21563.1"/>
    </source>
</evidence>
<sequence>MKLPEHFRLLDYIVFFVVVAGLGILNIMSPGPWLAPVILSIAAGIGASLVLGTFTNVVFRRHRK</sequence>
<keyword evidence="3" id="KW-1185">Reference proteome</keyword>
<dbReference type="EMBL" id="CP041217">
    <property type="protein sequence ID" value="QDH21563.1"/>
    <property type="molecule type" value="Genomic_DNA"/>
</dbReference>
<feature type="transmembrane region" description="Helical" evidence="1">
    <location>
        <begin position="9"/>
        <end position="27"/>
    </location>
</feature>
<proteinExistence type="predicted"/>
<name>A0A4Y6UV23_SACBS</name>
<evidence type="ECO:0000256" key="1">
    <source>
        <dbReference type="SAM" id="Phobius"/>
    </source>
</evidence>
<gene>
    <name evidence="2" type="ORF">FFV09_12360</name>
</gene>
<dbReference type="OrthoDB" id="9917677at2"/>
<protein>
    <submittedName>
        <fullName evidence="2">Uncharacterized protein</fullName>
    </submittedName>
</protein>
<evidence type="ECO:0000313" key="3">
    <source>
        <dbReference type="Proteomes" id="UP000316968"/>
    </source>
</evidence>
<feature type="transmembrane region" description="Helical" evidence="1">
    <location>
        <begin position="33"/>
        <end position="59"/>
    </location>
</feature>
<dbReference type="AlphaFoldDB" id="A0A4Y6UV23"/>
<accession>A0A4Y6UV23</accession>
<dbReference type="KEGG" id="saca:FFV09_12360"/>
<keyword evidence="1" id="KW-0472">Membrane</keyword>
<organism evidence="2 3">
    <name type="scientific">Saccharibacillus brassicae</name>
    <dbReference type="NCBI Taxonomy" id="2583377"/>
    <lineage>
        <taxon>Bacteria</taxon>
        <taxon>Bacillati</taxon>
        <taxon>Bacillota</taxon>
        <taxon>Bacilli</taxon>
        <taxon>Bacillales</taxon>
        <taxon>Paenibacillaceae</taxon>
        <taxon>Saccharibacillus</taxon>
    </lineage>
</organism>